<dbReference type="InterPro" id="IPR000836">
    <property type="entry name" value="PRTase_dom"/>
</dbReference>
<evidence type="ECO:0000313" key="3">
    <source>
        <dbReference type="Proteomes" id="UP000323886"/>
    </source>
</evidence>
<protein>
    <submittedName>
        <fullName evidence="2">Phosphoribosyltransferase</fullName>
    </submittedName>
</protein>
<feature type="domain" description="Phosphoribosyltransferase" evidence="1">
    <location>
        <begin position="20"/>
        <end position="183"/>
    </location>
</feature>
<sequence length="219" mass="23306">MPFIDRIDAGRQLAKALAPLKDEHPVMLALPRGGVPVAAEIAAALAAPLDLILVRKIGVPFEPELAMAAVVDGPSPIVVRNDDVIAKLAIGEAEFARARDSELAEIERRRKRYLGDRAHPDLAGRTVIVVDDGIATGATVRAALQATRQRNPAKLVLAVPVAPPQALEALRGEVDEIVCLETPEPFGAIGFFYDDFRQVSDAEVIELLARHPAVSPAGG</sequence>
<dbReference type="InterPro" id="IPR029057">
    <property type="entry name" value="PRTase-like"/>
</dbReference>
<dbReference type="GO" id="GO:0016757">
    <property type="term" value="F:glycosyltransferase activity"/>
    <property type="evidence" value="ECO:0007669"/>
    <property type="project" value="UniProtKB-KW"/>
</dbReference>
<evidence type="ECO:0000259" key="1">
    <source>
        <dbReference type="Pfam" id="PF00156"/>
    </source>
</evidence>
<dbReference type="Gene3D" id="3.40.50.2020">
    <property type="match status" value="1"/>
</dbReference>
<comment type="caution">
    <text evidence="2">The sequence shown here is derived from an EMBL/GenBank/DDBJ whole genome shotgun (WGS) entry which is preliminary data.</text>
</comment>
<organism evidence="2 3">
    <name type="scientific">Blastochloris sulfoviridis</name>
    <dbReference type="NCBI Taxonomy" id="50712"/>
    <lineage>
        <taxon>Bacteria</taxon>
        <taxon>Pseudomonadati</taxon>
        <taxon>Pseudomonadota</taxon>
        <taxon>Alphaproteobacteria</taxon>
        <taxon>Hyphomicrobiales</taxon>
        <taxon>Blastochloridaceae</taxon>
        <taxon>Blastochloris</taxon>
    </lineage>
</organism>
<dbReference type="Proteomes" id="UP000323886">
    <property type="component" value="Unassembled WGS sequence"/>
</dbReference>
<proteinExistence type="predicted"/>
<dbReference type="SUPFAM" id="SSF53271">
    <property type="entry name" value="PRTase-like"/>
    <property type="match status" value="1"/>
</dbReference>
<evidence type="ECO:0000313" key="2">
    <source>
        <dbReference type="EMBL" id="KAA5602665.1"/>
    </source>
</evidence>
<dbReference type="Gene3D" id="3.30.1310.20">
    <property type="entry name" value="PRTase-like"/>
    <property type="match status" value="1"/>
</dbReference>
<dbReference type="EMBL" id="VWPL01000005">
    <property type="protein sequence ID" value="KAA5602665.1"/>
    <property type="molecule type" value="Genomic_DNA"/>
</dbReference>
<name>A0A5M6I4C7_9HYPH</name>
<accession>A0A5M6I4C7</accession>
<dbReference type="AlphaFoldDB" id="A0A5M6I4C7"/>
<dbReference type="OrthoDB" id="9810066at2"/>
<reference evidence="2 3" key="1">
    <citation type="submission" date="2019-09" db="EMBL/GenBank/DDBJ databases">
        <title>Draft Whole-Genome sequence of Blastochloris sulfoviridis DSM 729.</title>
        <authorList>
            <person name="Meyer T.E."/>
            <person name="Kyndt J.A."/>
        </authorList>
    </citation>
    <scope>NUCLEOTIDE SEQUENCE [LARGE SCALE GENOMIC DNA]</scope>
    <source>
        <strain evidence="2 3">DSM 729</strain>
    </source>
</reference>
<keyword evidence="2" id="KW-0328">Glycosyltransferase</keyword>
<keyword evidence="2" id="KW-0808">Transferase</keyword>
<dbReference type="RefSeq" id="WP_150096395.1">
    <property type="nucleotide sequence ID" value="NZ_VWPL01000005.1"/>
</dbReference>
<dbReference type="CDD" id="cd06223">
    <property type="entry name" value="PRTases_typeI"/>
    <property type="match status" value="1"/>
</dbReference>
<dbReference type="Pfam" id="PF00156">
    <property type="entry name" value="Pribosyltran"/>
    <property type="match status" value="1"/>
</dbReference>
<keyword evidence="3" id="KW-1185">Reference proteome</keyword>
<gene>
    <name evidence="2" type="ORF">F1193_04055</name>
</gene>